<reference evidence="1" key="1">
    <citation type="submission" date="2021-02" db="EMBL/GenBank/DDBJ databases">
        <authorList>
            <person name="Nowell W R."/>
        </authorList>
    </citation>
    <scope>NUCLEOTIDE SEQUENCE</scope>
</reference>
<sequence length="42" mass="4988">ELIPRGCNEQLWNDTSGWTLSDHRAVLSTFQYKRNIDTKMDF</sequence>
<evidence type="ECO:0000313" key="1">
    <source>
        <dbReference type="EMBL" id="CAF4926902.1"/>
    </source>
</evidence>
<dbReference type="AlphaFoldDB" id="A0A821WQP2"/>
<accession>A0A821WQP2</accession>
<evidence type="ECO:0000313" key="2">
    <source>
        <dbReference type="Proteomes" id="UP000663873"/>
    </source>
</evidence>
<dbReference type="Proteomes" id="UP000663873">
    <property type="component" value="Unassembled WGS sequence"/>
</dbReference>
<organism evidence="1 2">
    <name type="scientific">Rotaria socialis</name>
    <dbReference type="NCBI Taxonomy" id="392032"/>
    <lineage>
        <taxon>Eukaryota</taxon>
        <taxon>Metazoa</taxon>
        <taxon>Spiralia</taxon>
        <taxon>Gnathifera</taxon>
        <taxon>Rotifera</taxon>
        <taxon>Eurotatoria</taxon>
        <taxon>Bdelloidea</taxon>
        <taxon>Philodinida</taxon>
        <taxon>Philodinidae</taxon>
        <taxon>Rotaria</taxon>
    </lineage>
</organism>
<dbReference type="EMBL" id="CAJOBP010084854">
    <property type="protein sequence ID" value="CAF4926902.1"/>
    <property type="molecule type" value="Genomic_DNA"/>
</dbReference>
<gene>
    <name evidence="1" type="ORF">UJA718_LOCUS46690</name>
</gene>
<protein>
    <submittedName>
        <fullName evidence="1">Uncharacterized protein</fullName>
    </submittedName>
</protein>
<name>A0A821WQP2_9BILA</name>
<keyword evidence="2" id="KW-1185">Reference proteome</keyword>
<comment type="caution">
    <text evidence="1">The sequence shown here is derived from an EMBL/GenBank/DDBJ whole genome shotgun (WGS) entry which is preliminary data.</text>
</comment>
<proteinExistence type="predicted"/>
<feature type="non-terminal residue" evidence="1">
    <location>
        <position position="1"/>
    </location>
</feature>